<evidence type="ECO:0000313" key="2">
    <source>
        <dbReference type="EMBL" id="SHN68709.1"/>
    </source>
</evidence>
<evidence type="ECO:0000256" key="1">
    <source>
        <dbReference type="SAM" id="Phobius"/>
    </source>
</evidence>
<sequence>MVKNTLPRVFHHVLHNYRKKDPKKGYMKGILVKVLKILWILCSLAVLAITLVYTEPNQSNDVYIVFMYGMLSLSFPIGILVAWLFALLILLEEYSGVPLLSLLESNYVVFSVMWVVFFAAGYAQWFIFLPLLWNKIKMKIKARRMGSSGA</sequence>
<protein>
    <submittedName>
        <fullName evidence="2">Uncharacterized protein</fullName>
    </submittedName>
</protein>
<dbReference type="EMBL" id="FRDI01000010">
    <property type="protein sequence ID" value="SHN68709.1"/>
    <property type="molecule type" value="Genomic_DNA"/>
</dbReference>
<feature type="transmembrane region" description="Helical" evidence="1">
    <location>
        <begin position="65"/>
        <end position="91"/>
    </location>
</feature>
<name>A0A1M7TD82_9BACT</name>
<keyword evidence="1" id="KW-0812">Transmembrane</keyword>
<keyword evidence="1" id="KW-1133">Transmembrane helix</keyword>
<evidence type="ECO:0000313" key="3">
    <source>
        <dbReference type="Proteomes" id="UP000186469"/>
    </source>
</evidence>
<dbReference type="STRING" id="1121455.SAMN02745728_01877"/>
<feature type="transmembrane region" description="Helical" evidence="1">
    <location>
        <begin position="30"/>
        <end position="53"/>
    </location>
</feature>
<keyword evidence="3" id="KW-1185">Reference proteome</keyword>
<keyword evidence="1" id="KW-0472">Membrane</keyword>
<accession>A0A1M7TD82</accession>
<proteinExistence type="predicted"/>
<feature type="transmembrane region" description="Helical" evidence="1">
    <location>
        <begin position="111"/>
        <end position="133"/>
    </location>
</feature>
<organism evidence="2 3">
    <name type="scientific">Desulfovibrio litoralis DSM 11393</name>
    <dbReference type="NCBI Taxonomy" id="1121455"/>
    <lineage>
        <taxon>Bacteria</taxon>
        <taxon>Pseudomonadati</taxon>
        <taxon>Thermodesulfobacteriota</taxon>
        <taxon>Desulfovibrionia</taxon>
        <taxon>Desulfovibrionales</taxon>
        <taxon>Desulfovibrionaceae</taxon>
        <taxon>Desulfovibrio</taxon>
    </lineage>
</organism>
<dbReference type="Proteomes" id="UP000186469">
    <property type="component" value="Unassembled WGS sequence"/>
</dbReference>
<gene>
    <name evidence="2" type="ORF">SAMN02745728_01877</name>
</gene>
<reference evidence="2 3" key="1">
    <citation type="submission" date="2016-12" db="EMBL/GenBank/DDBJ databases">
        <authorList>
            <person name="Song W.-J."/>
            <person name="Kurnit D.M."/>
        </authorList>
    </citation>
    <scope>NUCLEOTIDE SEQUENCE [LARGE SCALE GENOMIC DNA]</scope>
    <source>
        <strain evidence="2 3">DSM 11393</strain>
    </source>
</reference>
<dbReference type="AlphaFoldDB" id="A0A1M7TD82"/>